<evidence type="ECO:0000313" key="5">
    <source>
        <dbReference type="Proteomes" id="UP001152797"/>
    </source>
</evidence>
<feature type="region of interest" description="Disordered" evidence="1">
    <location>
        <begin position="459"/>
        <end position="498"/>
    </location>
</feature>
<accession>A0A9P1C254</accession>
<feature type="region of interest" description="Disordered" evidence="1">
    <location>
        <begin position="363"/>
        <end position="397"/>
    </location>
</feature>
<feature type="region of interest" description="Disordered" evidence="1">
    <location>
        <begin position="758"/>
        <end position="866"/>
    </location>
</feature>
<feature type="region of interest" description="Disordered" evidence="1">
    <location>
        <begin position="2157"/>
        <end position="2188"/>
    </location>
</feature>
<feature type="compositionally biased region" description="Basic and acidic residues" evidence="1">
    <location>
        <begin position="1745"/>
        <end position="1762"/>
    </location>
</feature>
<evidence type="ECO:0000259" key="2">
    <source>
        <dbReference type="PROSITE" id="PS50994"/>
    </source>
</evidence>
<dbReference type="EMBL" id="CAMXCT020000831">
    <property type="protein sequence ID" value="CAL1137105.1"/>
    <property type="molecule type" value="Genomic_DNA"/>
</dbReference>
<dbReference type="InterPro" id="IPR012337">
    <property type="entry name" value="RNaseH-like_sf"/>
</dbReference>
<reference evidence="4 5" key="2">
    <citation type="submission" date="2024-05" db="EMBL/GenBank/DDBJ databases">
        <authorList>
            <person name="Chen Y."/>
            <person name="Shah S."/>
            <person name="Dougan E. K."/>
            <person name="Thang M."/>
            <person name="Chan C."/>
        </authorList>
    </citation>
    <scope>NUCLEOTIDE SEQUENCE [LARGE SCALE GENOMIC DNA]</scope>
</reference>
<feature type="compositionally biased region" description="Acidic residues" evidence="1">
    <location>
        <begin position="49"/>
        <end position="63"/>
    </location>
</feature>
<feature type="compositionally biased region" description="Polar residues" evidence="1">
    <location>
        <begin position="1715"/>
        <end position="1725"/>
    </location>
</feature>
<reference evidence="3" key="1">
    <citation type="submission" date="2022-10" db="EMBL/GenBank/DDBJ databases">
        <authorList>
            <person name="Chen Y."/>
            <person name="Dougan E. K."/>
            <person name="Chan C."/>
            <person name="Rhodes N."/>
            <person name="Thang M."/>
        </authorList>
    </citation>
    <scope>NUCLEOTIDE SEQUENCE</scope>
</reference>
<feature type="region of interest" description="Disordered" evidence="1">
    <location>
        <begin position="524"/>
        <end position="620"/>
    </location>
</feature>
<keyword evidence="5" id="KW-1185">Reference proteome</keyword>
<feature type="compositionally biased region" description="Basic and acidic residues" evidence="1">
    <location>
        <begin position="542"/>
        <end position="565"/>
    </location>
</feature>
<evidence type="ECO:0000256" key="1">
    <source>
        <dbReference type="SAM" id="MobiDB-lite"/>
    </source>
</evidence>
<dbReference type="InterPro" id="IPR036875">
    <property type="entry name" value="Znf_CCHC_sf"/>
</dbReference>
<feature type="compositionally biased region" description="Basic and acidic residues" evidence="1">
    <location>
        <begin position="1697"/>
        <end position="1708"/>
    </location>
</feature>
<dbReference type="SUPFAM" id="SSF53098">
    <property type="entry name" value="Ribonuclease H-like"/>
    <property type="match status" value="1"/>
</dbReference>
<feature type="region of interest" description="Disordered" evidence="1">
    <location>
        <begin position="1"/>
        <end position="107"/>
    </location>
</feature>
<feature type="compositionally biased region" description="Polar residues" evidence="1">
    <location>
        <begin position="591"/>
        <end position="603"/>
    </location>
</feature>
<name>A0A9P1C254_9DINO</name>
<evidence type="ECO:0000313" key="3">
    <source>
        <dbReference type="EMBL" id="CAI3983730.1"/>
    </source>
</evidence>
<dbReference type="GO" id="GO:0003676">
    <property type="term" value="F:nucleic acid binding"/>
    <property type="evidence" value="ECO:0007669"/>
    <property type="project" value="InterPro"/>
</dbReference>
<dbReference type="GO" id="GO:0008270">
    <property type="term" value="F:zinc ion binding"/>
    <property type="evidence" value="ECO:0007669"/>
    <property type="project" value="InterPro"/>
</dbReference>
<dbReference type="PROSITE" id="PS50994">
    <property type="entry name" value="INTEGRASE"/>
    <property type="match status" value="1"/>
</dbReference>
<feature type="compositionally biased region" description="Basic and acidic residues" evidence="1">
    <location>
        <begin position="1773"/>
        <end position="1783"/>
    </location>
</feature>
<dbReference type="EMBL" id="CAMXCT030000831">
    <property type="protein sequence ID" value="CAL4771042.1"/>
    <property type="molecule type" value="Genomic_DNA"/>
</dbReference>
<protein>
    <submittedName>
        <fullName evidence="4">Retrovirus-related Pol polyprotein from transposon TNT 1-94</fullName>
    </submittedName>
</protein>
<feature type="compositionally biased region" description="Basic and acidic residues" evidence="1">
    <location>
        <begin position="777"/>
        <end position="791"/>
    </location>
</feature>
<feature type="compositionally biased region" description="Basic and acidic residues" evidence="1">
    <location>
        <begin position="838"/>
        <end position="855"/>
    </location>
</feature>
<feature type="domain" description="Integrase catalytic" evidence="2">
    <location>
        <begin position="1330"/>
        <end position="1491"/>
    </location>
</feature>
<evidence type="ECO:0000313" key="4">
    <source>
        <dbReference type="EMBL" id="CAL4771042.1"/>
    </source>
</evidence>
<feature type="compositionally biased region" description="Basic and acidic residues" evidence="1">
    <location>
        <begin position="1726"/>
        <end position="1736"/>
    </location>
</feature>
<proteinExistence type="predicted"/>
<dbReference type="InterPro" id="IPR036397">
    <property type="entry name" value="RNaseH_sf"/>
</dbReference>
<dbReference type="Proteomes" id="UP001152797">
    <property type="component" value="Unassembled WGS sequence"/>
</dbReference>
<feature type="compositionally biased region" description="Polar residues" evidence="1">
    <location>
        <begin position="567"/>
        <end position="581"/>
    </location>
</feature>
<feature type="compositionally biased region" description="Basic residues" evidence="1">
    <location>
        <begin position="70"/>
        <end position="86"/>
    </location>
</feature>
<dbReference type="Gene3D" id="3.30.420.10">
    <property type="entry name" value="Ribonuclease H-like superfamily/Ribonuclease H"/>
    <property type="match status" value="1"/>
</dbReference>
<dbReference type="SUPFAM" id="SSF57756">
    <property type="entry name" value="Retrovirus zinc finger-like domains"/>
    <property type="match status" value="1"/>
</dbReference>
<feature type="region of interest" description="Disordered" evidence="1">
    <location>
        <begin position="1697"/>
        <end position="1792"/>
    </location>
</feature>
<dbReference type="GO" id="GO:0015074">
    <property type="term" value="P:DNA integration"/>
    <property type="evidence" value="ECO:0007669"/>
    <property type="project" value="InterPro"/>
</dbReference>
<sequence length="2422" mass="274519">MDQPVPPSSQGSDDALGGRSRSDHGQGRPTTPVRTAEVGSLRVDRSSPADDDDEADQDDGFDSEEFRAWMRNRGRQRGTERRRHRTSSAGSDGYDDGRTNAGPAPEWDGESLVFQDYVIKARLWLATTRSKPRTRGPLLLSKLSKTPFETMKFLAKDSKWMQSDTNGEELINMMDLSEYFGDDRDEDLLSALAKVTYHVRREKNEAYRTFFNRWESAYRKVTEHKVQLPDKYIGFLLIQALCLNDQEIKSMMNFTHGSIMPKDIKEWVRKHETKLQVNQVGVEKKNVNVTKGSGHYMLNEDETDLEDEEIFALETAIRDLQDGEPAGDLSGAQEDEGNILEEHEAVEILSTMLSKKRNFAQSQKAKKAKELGRGYHNSGKGRGKSFTTTTGGRQPFKSGQYRMTIEEVKKVTKCGHCHKVGHWHRECPDLHRGSGEKEQHYLQSEEATFCGMLEVDGKEQVSPMRDQEDQLSPGEAGLSGRGECEAEQPLSKTDAAGSAKWSDSFEHVKPMNFQYTFTNRNTGFDQFMDDPSPAKLQLPKETTTHHDVPPARDSSDGVRTEEIPSERPQSGNSGGLVSNGPQIALCDGSGQRASDATASNAATCGSRASGLSTVEDEGTNNIKDIGYGNFPDTSKGIIFEEHGRLRRDLRGEWTVYNDAEVYDTKHGEHCCRTRSCDRSSTTTGGASTAMRTSRDNQALCVPQTGAQLQEDLLAMPTTEGIAVCDLHLERDPAVPRPDLPGRPGARGLCAGLTEINVRNTSGEHPHGASETLSSHQGRQERDQPVQDHGEVRNMWQGTQVRENRAGEADGGGEESQEDRARLPGVPRVEEIWSMSSRRNMDRSGSDTSRQLKEETMTETEDGENQKDKGVKHVLNQAQTALGETAEMWQNLITLVQSNSPEPDKNMTKMAQEIFDVQNPSRVSDRRQLKRLASLLGVTKKKARLVAEVFNPERFGPRTHRHGLDRGAAFDLTLGDNLLDSRQRQSVRNYVNEMKPGLVVISTPCTMLSQLQNLNVKHLTNETKHREFIKRLIQAKVLLNFSCEICERVMSYGGTFLLEQPRTSKAWKEPKVQKLAALPTVTFTVNDQCMFGLKSTEGFPHKKPTGWLCNNAIVAKALDRQCDHTHEHLPVFGSGPGGSRSKLAQEYPKKLVDTILGSYARSLKQPLQERVRVVRDLDFFEEIYHTEMVFNAKYDKIPPIDQVIKNDEDIEYDKVPKNTMTAKYDEMIDTNEVSENLAVINEEGLAIEDEEKEHEEEDGNSWLPRERPLGVEQLVRRAHCGLGHLANARLARILHQAGARKEAVEYAKNLKCDVCQRHRQIAPARAAAPPRELTPNQIVGVDTIYLPGLQFNGKRKMALNIIDWATKFQLVIPLHDHTPRSARQAFLQWTRIFGTPERVYDDLGKEFRGCFEMMMDQDAIFLDPGSLESPTQRSLTERAGRTYKEVFSKTLMEVTCNNWDEWHEVVDVVTATINRLANKSGYSPIQRMLGYSPRIPGSLMSGGFNDQSTASRYAAGDLQVQRSVDLRTAAAIAYHKADCEQALRNSLHAGPRVWQHYEVGQTVYYWKKGMERGKKNHPYFWHGPAKVILTNLPTTVWVAHRGRIVKACPEHLRPIAEEEKFILTDWIQDILDTKKKLKDGDYKGYIVLDEKPPDALDFQPEINKDFIGPLPPQAPRYRLTGKHRETEVEFQPDAYIEKRRRLEDQEQKPELVLTPRSLSIAPTTPARTEDLEPRSPNEEVVDSEMDMEKQFLPEQGSERHAVISEESNQEAEDDGRGQVRHGEHLDEDEERPAKRQRAELLEMMFTQLEQANMNRKRKEINYKTMDKKNQRKFDKAILKEIKNNLQSGAYQALTREESEQIRRDKPDLIMKSRYVLTEKPVEPHEVEPLQKEGLLLDNNEGEVLKAKARHVMKGYSEANAEDLESTTPQVAKDTVFFVLQILASMKWIIGHLDFTQAFHSGDKIARELYCSLPPEGVPGLHDRMGKYTTGSGKFTGKMVEPADDGSILIHQKHYIEEKINVIKIDKARKRQRYSQCTPVEINQLRTLLGGLSWVAKETRPDIAGKVAILQQTMPNPMIKDIVEANQVAEELKRKPDLGIRIQPIPMERLRVGVITDASWGNAGERYLEDSKKDYWEETKTSWIRHHVLPRRLLFHPGAAPGGPDLHTISRRRTTTTSMSTSSDEWDGKDGIRERQEQQWTGRTTFIKSTIEEEVNRPINERFLQLARTHSQGGYLLVYYDANLEVSEQLEMMTIAAWKSYKLKRCTVNTLSAECQSMIQGIGNLHWHRFLLTEISGGRLNLDTWEQELHRLPFIAVTDSKSLYDTVNKCRNTSAHIDDKRTAIDLTILKDDLEKTKGQVRWVCGTNMISDPLTKKMPPGFLQRVMKFGKWSLTETGHKKLLEIHALFNIKCGPCEFQGCKTHH</sequence>
<gene>
    <name evidence="3" type="ORF">C1SCF055_LOCUS11320</name>
</gene>
<dbReference type="InterPro" id="IPR001584">
    <property type="entry name" value="Integrase_cat-core"/>
</dbReference>
<comment type="caution">
    <text evidence="3">The sequence shown here is derived from an EMBL/GenBank/DDBJ whole genome shotgun (WGS) entry which is preliminary data.</text>
</comment>
<dbReference type="EMBL" id="CAMXCT010000831">
    <property type="protein sequence ID" value="CAI3983730.1"/>
    <property type="molecule type" value="Genomic_DNA"/>
</dbReference>
<organism evidence="3">
    <name type="scientific">Cladocopium goreaui</name>
    <dbReference type="NCBI Taxonomy" id="2562237"/>
    <lineage>
        <taxon>Eukaryota</taxon>
        <taxon>Sar</taxon>
        <taxon>Alveolata</taxon>
        <taxon>Dinophyceae</taxon>
        <taxon>Suessiales</taxon>
        <taxon>Symbiodiniaceae</taxon>
        <taxon>Cladocopium</taxon>
    </lineage>
</organism>